<evidence type="ECO:0000313" key="1">
    <source>
        <dbReference type="EMBL" id="KAK1414928.1"/>
    </source>
</evidence>
<comment type="caution">
    <text evidence="1">The sequence shown here is derived from an EMBL/GenBank/DDBJ whole genome shotgun (WGS) entry which is preliminary data.</text>
</comment>
<accession>A0AAD8K349</accession>
<protein>
    <submittedName>
        <fullName evidence="1">Uncharacterized protein</fullName>
    </submittedName>
</protein>
<proteinExistence type="predicted"/>
<dbReference type="AlphaFoldDB" id="A0AAD8K349"/>
<keyword evidence="2" id="KW-1185">Reference proteome</keyword>
<name>A0AAD8K349_TARER</name>
<sequence length="155" mass="17678">MYLVFQLHSRPPLSRLRPVHAPTTHYRTLRQLPKTPIQPPWTQKAAAAAADKHSHTNLCFPALHNPSKRSSCFYFNFTQPLPCVASGCDHQLVDLNCIRSYDFSSVITVDGAGTEPVFLLRSQENTVASNRHYSCWWDCCIHAITEQSKKAPWNW</sequence>
<dbReference type="Proteomes" id="UP001229421">
    <property type="component" value="Unassembled WGS sequence"/>
</dbReference>
<evidence type="ECO:0000313" key="2">
    <source>
        <dbReference type="Proteomes" id="UP001229421"/>
    </source>
</evidence>
<organism evidence="1 2">
    <name type="scientific">Tagetes erecta</name>
    <name type="common">African marigold</name>
    <dbReference type="NCBI Taxonomy" id="13708"/>
    <lineage>
        <taxon>Eukaryota</taxon>
        <taxon>Viridiplantae</taxon>
        <taxon>Streptophyta</taxon>
        <taxon>Embryophyta</taxon>
        <taxon>Tracheophyta</taxon>
        <taxon>Spermatophyta</taxon>
        <taxon>Magnoliopsida</taxon>
        <taxon>eudicotyledons</taxon>
        <taxon>Gunneridae</taxon>
        <taxon>Pentapetalae</taxon>
        <taxon>asterids</taxon>
        <taxon>campanulids</taxon>
        <taxon>Asterales</taxon>
        <taxon>Asteraceae</taxon>
        <taxon>Asteroideae</taxon>
        <taxon>Heliantheae alliance</taxon>
        <taxon>Tageteae</taxon>
        <taxon>Tagetes</taxon>
    </lineage>
</organism>
<dbReference type="EMBL" id="JAUHHV010000008">
    <property type="protein sequence ID" value="KAK1414928.1"/>
    <property type="molecule type" value="Genomic_DNA"/>
</dbReference>
<reference evidence="1" key="1">
    <citation type="journal article" date="2023" name="bioRxiv">
        <title>Improved chromosome-level genome assembly for marigold (Tagetes erecta).</title>
        <authorList>
            <person name="Jiang F."/>
            <person name="Yuan L."/>
            <person name="Wang S."/>
            <person name="Wang H."/>
            <person name="Xu D."/>
            <person name="Wang A."/>
            <person name="Fan W."/>
        </authorList>
    </citation>
    <scope>NUCLEOTIDE SEQUENCE</scope>
    <source>
        <strain evidence="1">WSJ</strain>
        <tissue evidence="1">Leaf</tissue>
    </source>
</reference>
<gene>
    <name evidence="1" type="ORF">QVD17_30693</name>
</gene>